<dbReference type="AlphaFoldDB" id="A0A178I0G3"/>
<dbReference type="SUPFAM" id="SSF51695">
    <property type="entry name" value="PLC-like phosphodiesterases"/>
    <property type="match status" value="1"/>
</dbReference>
<proteinExistence type="predicted"/>
<name>A0A178I0G3_9HYPH</name>
<dbReference type="InterPro" id="IPR017946">
    <property type="entry name" value="PLC-like_Pdiesterase_TIM-brl"/>
</dbReference>
<organism evidence="2 3">
    <name type="scientific">Devosia elaeis</name>
    <dbReference type="NCBI Taxonomy" id="1770058"/>
    <lineage>
        <taxon>Bacteria</taxon>
        <taxon>Pseudomonadati</taxon>
        <taxon>Pseudomonadota</taxon>
        <taxon>Alphaproteobacteria</taxon>
        <taxon>Hyphomicrobiales</taxon>
        <taxon>Devosiaceae</taxon>
        <taxon>Devosia</taxon>
    </lineage>
</organism>
<dbReference type="STRING" id="1770058.A3840_06715"/>
<dbReference type="GO" id="GO:0006629">
    <property type="term" value="P:lipid metabolic process"/>
    <property type="evidence" value="ECO:0007669"/>
    <property type="project" value="InterPro"/>
</dbReference>
<feature type="domain" description="GP-PDE" evidence="1">
    <location>
        <begin position="1"/>
        <end position="240"/>
    </location>
</feature>
<evidence type="ECO:0000259" key="1">
    <source>
        <dbReference type="PROSITE" id="PS51704"/>
    </source>
</evidence>
<dbReference type="PROSITE" id="PS51704">
    <property type="entry name" value="GP_PDE"/>
    <property type="match status" value="1"/>
</dbReference>
<accession>A0A178I0G3</accession>
<reference evidence="2 3" key="1">
    <citation type="submission" date="2016-03" db="EMBL/GenBank/DDBJ databases">
        <title>Genome sequencing of Devosia sp. S37.</title>
        <authorList>
            <person name="Mohd Nor M."/>
        </authorList>
    </citation>
    <scope>NUCLEOTIDE SEQUENCE [LARGE SCALE GENOMIC DNA]</scope>
    <source>
        <strain evidence="2 3">S37</strain>
    </source>
</reference>
<evidence type="ECO:0000313" key="2">
    <source>
        <dbReference type="EMBL" id="OAM78397.1"/>
    </source>
</evidence>
<dbReference type="RefSeq" id="WP_067453782.1">
    <property type="nucleotide sequence ID" value="NZ_LVVY01000071.1"/>
</dbReference>
<dbReference type="GO" id="GO:0008081">
    <property type="term" value="F:phosphoric diester hydrolase activity"/>
    <property type="evidence" value="ECO:0007669"/>
    <property type="project" value="InterPro"/>
</dbReference>
<keyword evidence="3" id="KW-1185">Reference proteome</keyword>
<dbReference type="Gene3D" id="3.20.20.190">
    <property type="entry name" value="Phosphatidylinositol (PI) phosphodiesterase"/>
    <property type="match status" value="1"/>
</dbReference>
<dbReference type="InterPro" id="IPR030395">
    <property type="entry name" value="GP_PDE_dom"/>
</dbReference>
<evidence type="ECO:0000313" key="3">
    <source>
        <dbReference type="Proteomes" id="UP000078389"/>
    </source>
</evidence>
<dbReference type="PANTHER" id="PTHR43805">
    <property type="entry name" value="GLYCEROPHOSPHORYL DIESTER PHOSPHODIESTERASE"/>
    <property type="match status" value="1"/>
</dbReference>
<dbReference type="Proteomes" id="UP000078389">
    <property type="component" value="Unassembled WGS sequence"/>
</dbReference>
<dbReference type="PANTHER" id="PTHR43805:SF1">
    <property type="entry name" value="GP-PDE DOMAIN-CONTAINING PROTEIN"/>
    <property type="match status" value="1"/>
</dbReference>
<gene>
    <name evidence="2" type="ORF">A3840_06715</name>
</gene>
<dbReference type="Pfam" id="PF03009">
    <property type="entry name" value="GDPD"/>
    <property type="match status" value="1"/>
</dbReference>
<dbReference type="EMBL" id="LVVY01000071">
    <property type="protein sequence ID" value="OAM78397.1"/>
    <property type="molecule type" value="Genomic_DNA"/>
</dbReference>
<sequence>MKIIAHRGDSAHFPENTPASWDGAYAAGAFAIETDIRLSSDGICVCAHDPDLDRLFGRCEQVSALPFAELMSLANAQGGRIAPAIEALSYAAAGKPVLLDIKDESGPALERLWQTIAESVPAPQRRRIWAGCHSLDAVRFFAGTDAVNILGFIPSPEDAVAFWAAGATIIRLWERDVSAERVAELRGLGADIWVTTGGPGTAFAGGDSAAANLRHLAKTGIGGVLVNDVKLAVDIMETMK</sequence>
<protein>
    <recommendedName>
        <fullName evidence="1">GP-PDE domain-containing protein</fullName>
    </recommendedName>
</protein>
<comment type="caution">
    <text evidence="2">The sequence shown here is derived from an EMBL/GenBank/DDBJ whole genome shotgun (WGS) entry which is preliminary data.</text>
</comment>